<name>A0A4V2YQC8_9ACTN</name>
<sequence>MPDRLPPRGAIIDTIESALRSILVTDLFVETPADRIGPDDRLRAELGLDSLGFVELRVQAENTFGVTISDADFTPANFTSIRSVAELVRDLQARSQATT</sequence>
<dbReference type="Gene3D" id="1.10.1200.10">
    <property type="entry name" value="ACP-like"/>
    <property type="match status" value="1"/>
</dbReference>
<evidence type="ECO:0000256" key="2">
    <source>
        <dbReference type="ARBA" id="ARBA00022553"/>
    </source>
</evidence>
<dbReference type="SUPFAM" id="SSF47336">
    <property type="entry name" value="ACP-like"/>
    <property type="match status" value="1"/>
</dbReference>
<accession>A0A4V2YQC8</accession>
<organism evidence="4 5">
    <name type="scientific">Kribbella antibiotica</name>
    <dbReference type="NCBI Taxonomy" id="190195"/>
    <lineage>
        <taxon>Bacteria</taxon>
        <taxon>Bacillati</taxon>
        <taxon>Actinomycetota</taxon>
        <taxon>Actinomycetes</taxon>
        <taxon>Propionibacteriales</taxon>
        <taxon>Kribbellaceae</taxon>
        <taxon>Kribbella</taxon>
    </lineage>
</organism>
<dbReference type="OrthoDB" id="3395095at2"/>
<dbReference type="InterPro" id="IPR009081">
    <property type="entry name" value="PP-bd_ACP"/>
</dbReference>
<dbReference type="InterPro" id="IPR036736">
    <property type="entry name" value="ACP-like_sf"/>
</dbReference>
<dbReference type="RefSeq" id="WP_132166315.1">
    <property type="nucleotide sequence ID" value="NZ_SMKX01000013.1"/>
</dbReference>
<dbReference type="EMBL" id="SMKX01000013">
    <property type="protein sequence ID" value="TDD61597.1"/>
    <property type="molecule type" value="Genomic_DNA"/>
</dbReference>
<evidence type="ECO:0000259" key="3">
    <source>
        <dbReference type="PROSITE" id="PS50075"/>
    </source>
</evidence>
<keyword evidence="5" id="KW-1185">Reference proteome</keyword>
<evidence type="ECO:0000256" key="1">
    <source>
        <dbReference type="ARBA" id="ARBA00022450"/>
    </source>
</evidence>
<feature type="domain" description="Carrier" evidence="3">
    <location>
        <begin position="13"/>
        <end position="92"/>
    </location>
</feature>
<dbReference type="AlphaFoldDB" id="A0A4V2YQC8"/>
<proteinExistence type="predicted"/>
<keyword evidence="1" id="KW-0596">Phosphopantetheine</keyword>
<evidence type="ECO:0000313" key="5">
    <source>
        <dbReference type="Proteomes" id="UP000295124"/>
    </source>
</evidence>
<protein>
    <submittedName>
        <fullName evidence="4">Acyl carrier protein</fullName>
    </submittedName>
</protein>
<dbReference type="Proteomes" id="UP000295124">
    <property type="component" value="Unassembled WGS sequence"/>
</dbReference>
<reference evidence="4 5" key="1">
    <citation type="submission" date="2019-03" db="EMBL/GenBank/DDBJ databases">
        <title>Draft genome sequences of novel Actinobacteria.</title>
        <authorList>
            <person name="Sahin N."/>
            <person name="Ay H."/>
            <person name="Saygin H."/>
        </authorList>
    </citation>
    <scope>NUCLEOTIDE SEQUENCE [LARGE SCALE GENOMIC DNA]</scope>
    <source>
        <strain evidence="4 5">JCM 13523</strain>
    </source>
</reference>
<dbReference type="PROSITE" id="PS50075">
    <property type="entry name" value="CARRIER"/>
    <property type="match status" value="1"/>
</dbReference>
<dbReference type="InterPro" id="IPR006162">
    <property type="entry name" value="Ppantetheine_attach_site"/>
</dbReference>
<gene>
    <name evidence="4" type="ORF">E1263_06830</name>
</gene>
<comment type="caution">
    <text evidence="4">The sequence shown here is derived from an EMBL/GenBank/DDBJ whole genome shotgun (WGS) entry which is preliminary data.</text>
</comment>
<dbReference type="Pfam" id="PF00550">
    <property type="entry name" value="PP-binding"/>
    <property type="match status" value="1"/>
</dbReference>
<keyword evidence="2" id="KW-0597">Phosphoprotein</keyword>
<dbReference type="PROSITE" id="PS00012">
    <property type="entry name" value="PHOSPHOPANTETHEINE"/>
    <property type="match status" value="1"/>
</dbReference>
<evidence type="ECO:0000313" key="4">
    <source>
        <dbReference type="EMBL" id="TDD61597.1"/>
    </source>
</evidence>